<organism evidence="1 2">
    <name type="scientific">Araneus ventricosus</name>
    <name type="common">Orbweaver spider</name>
    <name type="synonym">Epeira ventricosa</name>
    <dbReference type="NCBI Taxonomy" id="182803"/>
    <lineage>
        <taxon>Eukaryota</taxon>
        <taxon>Metazoa</taxon>
        <taxon>Ecdysozoa</taxon>
        <taxon>Arthropoda</taxon>
        <taxon>Chelicerata</taxon>
        <taxon>Arachnida</taxon>
        <taxon>Araneae</taxon>
        <taxon>Araneomorphae</taxon>
        <taxon>Entelegynae</taxon>
        <taxon>Araneoidea</taxon>
        <taxon>Araneidae</taxon>
        <taxon>Araneus</taxon>
    </lineage>
</organism>
<reference evidence="1 2" key="1">
    <citation type="journal article" date="2019" name="Sci. Rep.">
        <title>Orb-weaving spider Araneus ventricosus genome elucidates the spidroin gene catalogue.</title>
        <authorList>
            <person name="Kono N."/>
            <person name="Nakamura H."/>
            <person name="Ohtoshi R."/>
            <person name="Moran D.A.P."/>
            <person name="Shinohara A."/>
            <person name="Yoshida Y."/>
            <person name="Fujiwara M."/>
            <person name="Mori M."/>
            <person name="Tomita M."/>
            <person name="Arakawa K."/>
        </authorList>
    </citation>
    <scope>NUCLEOTIDE SEQUENCE [LARGE SCALE GENOMIC DNA]</scope>
</reference>
<dbReference type="EMBL" id="BGPR01047326">
    <property type="protein sequence ID" value="GBO24333.1"/>
    <property type="molecule type" value="Genomic_DNA"/>
</dbReference>
<comment type="caution">
    <text evidence="1">The sequence shown here is derived from an EMBL/GenBank/DDBJ whole genome shotgun (WGS) entry which is preliminary data.</text>
</comment>
<dbReference type="AlphaFoldDB" id="A0A4Y2VGB4"/>
<gene>
    <name evidence="1" type="ORF">AVEN_75119_1</name>
</gene>
<evidence type="ECO:0000313" key="2">
    <source>
        <dbReference type="Proteomes" id="UP000499080"/>
    </source>
</evidence>
<evidence type="ECO:0000313" key="1">
    <source>
        <dbReference type="EMBL" id="GBO24333.1"/>
    </source>
</evidence>
<sequence length="135" mass="15795">MYRQRQNFELLSSVATVFRRHRQLPMIPVSHVIILPLAHAPTSCRLFLWHRSLEIDINFQSEKEPRWPSRKVGVGGLQVPNPIPLKIYHARGHVKSYVLAKRPPVGVAWKFGDGYQLRCRPRHLTKVQNYEVRPK</sequence>
<keyword evidence="2" id="KW-1185">Reference proteome</keyword>
<proteinExistence type="predicted"/>
<accession>A0A4Y2VGB4</accession>
<dbReference type="Proteomes" id="UP000499080">
    <property type="component" value="Unassembled WGS sequence"/>
</dbReference>
<protein>
    <submittedName>
        <fullName evidence="1">Uncharacterized protein</fullName>
    </submittedName>
</protein>
<name>A0A4Y2VGB4_ARAVE</name>